<dbReference type="SUPFAM" id="SSF51338">
    <property type="entry name" value="Composite domain of metallo-dependent hydrolases"/>
    <property type="match status" value="1"/>
</dbReference>
<evidence type="ECO:0000313" key="2">
    <source>
        <dbReference type="EMBL" id="MBL1120142.1"/>
    </source>
</evidence>
<organism evidence="2 3">
    <name type="scientific">Streptomyces endocoffeicus</name>
    <dbReference type="NCBI Taxonomy" id="2898945"/>
    <lineage>
        <taxon>Bacteria</taxon>
        <taxon>Bacillati</taxon>
        <taxon>Actinomycetota</taxon>
        <taxon>Actinomycetes</taxon>
        <taxon>Kitasatosporales</taxon>
        <taxon>Streptomycetaceae</taxon>
        <taxon>Streptomyces</taxon>
    </lineage>
</organism>
<dbReference type="PANTHER" id="PTHR43135">
    <property type="entry name" value="ALPHA-D-RIBOSE 1-METHYLPHOSPHONATE 5-TRIPHOSPHATE DIPHOSPHATASE"/>
    <property type="match status" value="1"/>
</dbReference>
<proteinExistence type="predicted"/>
<dbReference type="InterPro" id="IPR011059">
    <property type="entry name" value="Metal-dep_hydrolase_composite"/>
</dbReference>
<comment type="caution">
    <text evidence="2">The sequence shown here is derived from an EMBL/GenBank/DDBJ whole genome shotgun (WGS) entry which is preliminary data.</text>
</comment>
<dbReference type="InterPro" id="IPR032466">
    <property type="entry name" value="Metal_Hydrolase"/>
</dbReference>
<dbReference type="InterPro" id="IPR051781">
    <property type="entry name" value="Metallo-dep_Hydrolase"/>
</dbReference>
<sequence length="407" mass="42827">MTNEEEDSLLLTGAQVICDLDPLTVIHDGAVGIRKDRIDWVGRGADAVAANYSRRITTTGTILPGLVDAHVHLAFDHRQADPVTHAVSLTEPELGRLISTNALGFLRSGVTTVRDLGSPAGSVVGFAEAVRTGAAMGPTIVASDQPVTRTDGHLWAFGKQIATVRDADRAVAGLAAAGAQVIKVMITGGRMTAGTSPEAVEFQPDLLTTVVARAHKEELPVAAHTLSTDGIQAAVAGQADTLEHCTFIEPDGTPCRDERVEELAALISDAGTFVCPTLNFEYDQRFPHPLEFEHRARWVRILSEHGARVILGNDTGIPGLAPEHYWGGIEALSMSGMSNEAVLKAATVAPAAALRVTNRTGSLAPGKQADLLIVDGDPLTDLSCLQSPPVVMAQGKLFEVAKDVVGA</sequence>
<dbReference type="PANTHER" id="PTHR43135:SF3">
    <property type="entry name" value="ALPHA-D-RIBOSE 1-METHYLPHOSPHONATE 5-TRIPHOSPHATE DIPHOSPHATASE"/>
    <property type="match status" value="1"/>
</dbReference>
<dbReference type="RefSeq" id="WP_201857916.1">
    <property type="nucleotide sequence ID" value="NZ_JAERRG010000044.1"/>
</dbReference>
<gene>
    <name evidence="2" type="ORF">JK364_48795</name>
</gene>
<evidence type="ECO:0000313" key="3">
    <source>
        <dbReference type="Proteomes" id="UP000621510"/>
    </source>
</evidence>
<dbReference type="Gene3D" id="3.20.20.140">
    <property type="entry name" value="Metal-dependent hydrolases"/>
    <property type="match status" value="1"/>
</dbReference>
<dbReference type="EMBL" id="JAERRG010000044">
    <property type="protein sequence ID" value="MBL1120142.1"/>
    <property type="molecule type" value="Genomic_DNA"/>
</dbReference>
<name>A0ABS1Q7L7_9ACTN</name>
<keyword evidence="3" id="KW-1185">Reference proteome</keyword>
<dbReference type="Proteomes" id="UP000621510">
    <property type="component" value="Unassembled WGS sequence"/>
</dbReference>
<dbReference type="Gene3D" id="2.30.40.10">
    <property type="entry name" value="Urease, subunit C, domain 1"/>
    <property type="match status" value="1"/>
</dbReference>
<feature type="domain" description="Amidohydrolase-related" evidence="1">
    <location>
        <begin position="61"/>
        <end position="396"/>
    </location>
</feature>
<evidence type="ECO:0000259" key="1">
    <source>
        <dbReference type="Pfam" id="PF01979"/>
    </source>
</evidence>
<dbReference type="InterPro" id="IPR006680">
    <property type="entry name" value="Amidohydro-rel"/>
</dbReference>
<dbReference type="Pfam" id="PF01979">
    <property type="entry name" value="Amidohydro_1"/>
    <property type="match status" value="1"/>
</dbReference>
<dbReference type="SUPFAM" id="SSF51556">
    <property type="entry name" value="Metallo-dependent hydrolases"/>
    <property type="match status" value="1"/>
</dbReference>
<protein>
    <submittedName>
        <fullName evidence="2">Amidohydrolase family protein</fullName>
    </submittedName>
</protein>
<accession>A0ABS1Q7L7</accession>
<reference evidence="2 3" key="1">
    <citation type="submission" date="2021-01" db="EMBL/GenBank/DDBJ databases">
        <title>WGS of actinomycetes isolated from Thailand.</title>
        <authorList>
            <person name="Thawai C."/>
        </authorList>
    </citation>
    <scope>NUCLEOTIDE SEQUENCE [LARGE SCALE GENOMIC DNA]</scope>
    <source>
        <strain evidence="2 3">CA3R110</strain>
    </source>
</reference>